<evidence type="ECO:0000256" key="1">
    <source>
        <dbReference type="SAM" id="Phobius"/>
    </source>
</evidence>
<keyword evidence="3" id="KW-1185">Reference proteome</keyword>
<accession>A0ABX7P815</accession>
<feature type="transmembrane region" description="Helical" evidence="1">
    <location>
        <begin position="130"/>
        <end position="150"/>
    </location>
</feature>
<sequence>MPGGRCLGLLPVEWACDSISAWKTRRTWWRTCARHSREGERVQGTSVRPHGRDSRREHWRLVALGLLAAAFFSLSFVLNRSMSLSGGHWVWSASLRYATTILLLGGWLGLRRGRTWLLELARVFLTRPGFWLLAGSVGFGVFYGGICLAADHAPGWLVATTWQTTLLASPFVLRAFGLRVPLRGVLFMVLIFVGIVLANLHSWKSGLSVEEVLRGVLPVLVAAFAYPFGNQLLNAARNGTSARVTHVRSPVLEDAASCVLLMSLGSAPFWLVLVAVVSPPAPAASQVVQTLAVALSSGVIATTLFLRARNLARDAYSIAAVDATQAAEVVFALVGEVLMLGAPLPGVEVLVGLLLVTGGILGFTLGNSLPEEAEPGADTAREA</sequence>
<keyword evidence="1" id="KW-1133">Transmembrane helix</keyword>
<proteinExistence type="predicted"/>
<feature type="transmembrane region" description="Helical" evidence="1">
    <location>
        <begin position="185"/>
        <end position="203"/>
    </location>
</feature>
<protein>
    <submittedName>
        <fullName evidence="2">Multidrug resistance efflux transporter family protein</fullName>
    </submittedName>
</protein>
<dbReference type="Proteomes" id="UP000662747">
    <property type="component" value="Chromosome"/>
</dbReference>
<evidence type="ECO:0000313" key="2">
    <source>
        <dbReference type="EMBL" id="QSQ26611.1"/>
    </source>
</evidence>
<feature type="transmembrane region" description="Helical" evidence="1">
    <location>
        <begin position="283"/>
        <end position="306"/>
    </location>
</feature>
<feature type="transmembrane region" description="Helical" evidence="1">
    <location>
        <begin position="89"/>
        <end position="110"/>
    </location>
</feature>
<dbReference type="Pfam" id="PF13536">
    <property type="entry name" value="EmrE"/>
    <property type="match status" value="1"/>
</dbReference>
<dbReference type="InterPro" id="IPR032713">
    <property type="entry name" value="EmrE"/>
</dbReference>
<evidence type="ECO:0000313" key="3">
    <source>
        <dbReference type="Proteomes" id="UP000662747"/>
    </source>
</evidence>
<keyword evidence="1" id="KW-0812">Transmembrane</keyword>
<feature type="transmembrane region" description="Helical" evidence="1">
    <location>
        <begin position="156"/>
        <end position="173"/>
    </location>
</feature>
<reference evidence="2 3" key="1">
    <citation type="submission" date="2021-02" db="EMBL/GenBank/DDBJ databases">
        <title>De Novo genome assembly of isolated myxobacteria.</title>
        <authorList>
            <person name="Stevens D.C."/>
        </authorList>
    </citation>
    <scope>NUCLEOTIDE SEQUENCE [LARGE SCALE GENOMIC DNA]</scope>
    <source>
        <strain evidence="3">SCPEA02</strain>
    </source>
</reference>
<name>A0ABX7P815_9BACT</name>
<feature type="transmembrane region" description="Helical" evidence="1">
    <location>
        <begin position="255"/>
        <end position="277"/>
    </location>
</feature>
<feature type="transmembrane region" description="Helical" evidence="1">
    <location>
        <begin position="58"/>
        <end position="77"/>
    </location>
</feature>
<gene>
    <name evidence="2" type="ORF">JY651_17480</name>
</gene>
<dbReference type="EMBL" id="CP071090">
    <property type="protein sequence ID" value="QSQ26611.1"/>
    <property type="molecule type" value="Genomic_DNA"/>
</dbReference>
<organism evidence="2 3">
    <name type="scientific">Pyxidicoccus parkwayensis</name>
    <dbReference type="NCBI Taxonomy" id="2813578"/>
    <lineage>
        <taxon>Bacteria</taxon>
        <taxon>Pseudomonadati</taxon>
        <taxon>Myxococcota</taxon>
        <taxon>Myxococcia</taxon>
        <taxon>Myxococcales</taxon>
        <taxon>Cystobacterineae</taxon>
        <taxon>Myxococcaceae</taxon>
        <taxon>Pyxidicoccus</taxon>
    </lineage>
</organism>
<feature type="transmembrane region" description="Helical" evidence="1">
    <location>
        <begin position="215"/>
        <end position="234"/>
    </location>
</feature>
<keyword evidence="1" id="KW-0472">Membrane</keyword>